<comment type="caution">
    <text evidence="2">The sequence shown here is derived from an EMBL/GenBank/DDBJ whole genome shotgun (WGS) entry which is preliminary data.</text>
</comment>
<evidence type="ECO:0000313" key="3">
    <source>
        <dbReference type="Proteomes" id="UP000054783"/>
    </source>
</evidence>
<gene>
    <name evidence="2" type="ORF">T12_4283</name>
</gene>
<evidence type="ECO:0000256" key="1">
    <source>
        <dbReference type="SAM" id="MobiDB-lite"/>
    </source>
</evidence>
<evidence type="ECO:0000313" key="2">
    <source>
        <dbReference type="EMBL" id="KRY16286.1"/>
    </source>
</evidence>
<keyword evidence="3" id="KW-1185">Reference proteome</keyword>
<sequence>MKEEEALVTASMGSQTRKAGRGLTSDGLLALCTFLHSSGGIHPTSEKNLSAAKNATELMLKNFLFFDSQEHYHSLFGYARLIKAIFTKEVKVIIGSWGSTFAATDADSLVFILSQKMHLLGWLFDRSLQLAALLSSLLP</sequence>
<dbReference type="AlphaFoldDB" id="A0A0V0ZVU7"/>
<feature type="region of interest" description="Disordered" evidence="1">
    <location>
        <begin position="1"/>
        <end position="20"/>
    </location>
</feature>
<accession>A0A0V0ZVU7</accession>
<protein>
    <submittedName>
        <fullName evidence="2">Uncharacterized protein</fullName>
    </submittedName>
</protein>
<name>A0A0V0ZVU7_9BILA</name>
<reference evidence="2 3" key="1">
    <citation type="submission" date="2015-01" db="EMBL/GenBank/DDBJ databases">
        <title>Evolution of Trichinella species and genotypes.</title>
        <authorList>
            <person name="Korhonen P.K."/>
            <person name="Edoardo P."/>
            <person name="Giuseppe L.R."/>
            <person name="Gasser R.B."/>
        </authorList>
    </citation>
    <scope>NUCLEOTIDE SEQUENCE [LARGE SCALE GENOMIC DNA]</scope>
    <source>
        <strain evidence="2">ISS2496</strain>
    </source>
</reference>
<dbReference type="Proteomes" id="UP000054783">
    <property type="component" value="Unassembled WGS sequence"/>
</dbReference>
<dbReference type="EMBL" id="JYDQ01000080">
    <property type="protein sequence ID" value="KRY16286.1"/>
    <property type="molecule type" value="Genomic_DNA"/>
</dbReference>
<proteinExistence type="predicted"/>
<organism evidence="2 3">
    <name type="scientific">Trichinella patagoniensis</name>
    <dbReference type="NCBI Taxonomy" id="990121"/>
    <lineage>
        <taxon>Eukaryota</taxon>
        <taxon>Metazoa</taxon>
        <taxon>Ecdysozoa</taxon>
        <taxon>Nematoda</taxon>
        <taxon>Enoplea</taxon>
        <taxon>Dorylaimia</taxon>
        <taxon>Trichinellida</taxon>
        <taxon>Trichinellidae</taxon>
        <taxon>Trichinella</taxon>
    </lineage>
</organism>